<evidence type="ECO:0000256" key="1">
    <source>
        <dbReference type="ARBA" id="ARBA00004651"/>
    </source>
</evidence>
<feature type="transmembrane region" description="Helical" evidence="8">
    <location>
        <begin position="9"/>
        <end position="29"/>
    </location>
</feature>
<keyword evidence="5 8" id="KW-0812">Transmembrane</keyword>
<keyword evidence="6 8" id="KW-1133">Transmembrane helix</keyword>
<keyword evidence="4 9" id="KW-0808">Transferase</keyword>
<comment type="subcellular location">
    <subcellularLocation>
        <location evidence="1">Cell membrane</location>
        <topology evidence="1">Multi-pass membrane protein</topology>
    </subcellularLocation>
</comment>
<dbReference type="GO" id="GO:0008610">
    <property type="term" value="P:lipid biosynthetic process"/>
    <property type="evidence" value="ECO:0007669"/>
    <property type="project" value="UniProtKB-ARBA"/>
</dbReference>
<feature type="transmembrane region" description="Helical" evidence="8">
    <location>
        <begin position="172"/>
        <end position="198"/>
    </location>
</feature>
<accession>A0A2V2BL67</accession>
<keyword evidence="2" id="KW-1003">Cell membrane</keyword>
<feature type="transmembrane region" description="Helical" evidence="8">
    <location>
        <begin position="251"/>
        <end position="271"/>
    </location>
</feature>
<evidence type="ECO:0000256" key="2">
    <source>
        <dbReference type="ARBA" id="ARBA00022475"/>
    </source>
</evidence>
<dbReference type="EMBL" id="LWMS01000015">
    <property type="protein sequence ID" value="PWL08496.1"/>
    <property type="molecule type" value="Genomic_DNA"/>
</dbReference>
<feature type="transmembrane region" description="Helical" evidence="8">
    <location>
        <begin position="91"/>
        <end position="110"/>
    </location>
</feature>
<proteinExistence type="predicted"/>
<evidence type="ECO:0000313" key="9">
    <source>
        <dbReference type="EMBL" id="PWL08496.1"/>
    </source>
</evidence>
<comment type="caution">
    <text evidence="9">The sequence shown here is derived from an EMBL/GenBank/DDBJ whole genome shotgun (WGS) entry which is preliminary data.</text>
</comment>
<evidence type="ECO:0000313" key="10">
    <source>
        <dbReference type="Proteomes" id="UP000246004"/>
    </source>
</evidence>
<keyword evidence="3" id="KW-0328">Glycosyltransferase</keyword>
<name>A0A2V2BL67_9EURY</name>
<evidence type="ECO:0000256" key="7">
    <source>
        <dbReference type="ARBA" id="ARBA00023136"/>
    </source>
</evidence>
<evidence type="ECO:0000256" key="4">
    <source>
        <dbReference type="ARBA" id="ARBA00022679"/>
    </source>
</evidence>
<dbReference type="PANTHER" id="PTHR33908">
    <property type="entry name" value="MANNOSYLTRANSFERASE YKCB-RELATED"/>
    <property type="match status" value="1"/>
</dbReference>
<evidence type="ECO:0000256" key="8">
    <source>
        <dbReference type="SAM" id="Phobius"/>
    </source>
</evidence>
<feature type="transmembrane region" description="Helical" evidence="8">
    <location>
        <begin position="140"/>
        <end position="160"/>
    </location>
</feature>
<dbReference type="PANTHER" id="PTHR33908:SF11">
    <property type="entry name" value="MEMBRANE PROTEIN"/>
    <property type="match status" value="1"/>
</dbReference>
<dbReference type="Proteomes" id="UP000246004">
    <property type="component" value="Unassembled WGS sequence"/>
</dbReference>
<dbReference type="GO" id="GO:0005886">
    <property type="term" value="C:plasma membrane"/>
    <property type="evidence" value="ECO:0007669"/>
    <property type="project" value="UniProtKB-SubCell"/>
</dbReference>
<reference evidence="9 10" key="1">
    <citation type="submission" date="2016-04" db="EMBL/GenBank/DDBJ databases">
        <title>Genome sequence of Methanosphaera cuniculi DSM 4103.</title>
        <authorList>
            <person name="Poehlein A."/>
            <person name="Seedorf H."/>
            <person name="Daniel R."/>
        </authorList>
    </citation>
    <scope>NUCLEOTIDE SEQUENCE [LARGE SCALE GENOMIC DNA]</scope>
    <source>
        <strain evidence="9 10">DSM 4103</strain>
    </source>
</reference>
<feature type="transmembrane region" description="Helical" evidence="8">
    <location>
        <begin position="64"/>
        <end position="84"/>
    </location>
</feature>
<feature type="transmembrane region" description="Helical" evidence="8">
    <location>
        <begin position="210"/>
        <end position="231"/>
    </location>
</feature>
<evidence type="ECO:0000256" key="5">
    <source>
        <dbReference type="ARBA" id="ARBA00022692"/>
    </source>
</evidence>
<dbReference type="InterPro" id="IPR050297">
    <property type="entry name" value="LipidA_mod_glycosyltrf_83"/>
</dbReference>
<keyword evidence="7 8" id="KW-0472">Membrane</keyword>
<feature type="transmembrane region" description="Helical" evidence="8">
    <location>
        <begin position="337"/>
        <end position="354"/>
    </location>
</feature>
<protein>
    <submittedName>
        <fullName evidence="9">Oligosaccharyl transferase STT3 subunit</fullName>
    </submittedName>
</protein>
<evidence type="ECO:0000256" key="3">
    <source>
        <dbReference type="ARBA" id="ARBA00022676"/>
    </source>
</evidence>
<feature type="transmembrane region" description="Helical" evidence="8">
    <location>
        <begin position="311"/>
        <end position="330"/>
    </location>
</feature>
<feature type="transmembrane region" description="Helical" evidence="8">
    <location>
        <begin position="278"/>
        <end position="299"/>
    </location>
</feature>
<dbReference type="AlphaFoldDB" id="A0A2V2BL67"/>
<dbReference type="GO" id="GO:0016763">
    <property type="term" value="F:pentosyltransferase activity"/>
    <property type="evidence" value="ECO:0007669"/>
    <property type="project" value="TreeGrafter"/>
</dbReference>
<organism evidence="9 10">
    <name type="scientific">Methanosphaera cuniculi</name>
    <dbReference type="NCBI Taxonomy" id="1077256"/>
    <lineage>
        <taxon>Archaea</taxon>
        <taxon>Methanobacteriati</taxon>
        <taxon>Methanobacteriota</taxon>
        <taxon>Methanomada group</taxon>
        <taxon>Methanobacteria</taxon>
        <taxon>Methanobacteriales</taxon>
        <taxon>Methanobacteriaceae</taxon>
        <taxon>Methanosphaera</taxon>
    </lineage>
</organism>
<gene>
    <name evidence="9" type="ORF">MSCUN_06180</name>
</gene>
<feature type="transmembrane region" description="Helical" evidence="8">
    <location>
        <begin position="116"/>
        <end position="133"/>
    </location>
</feature>
<evidence type="ECO:0000256" key="6">
    <source>
        <dbReference type="ARBA" id="ARBA00022989"/>
    </source>
</evidence>
<sequence length="505" mass="57588">MFYNNRRILFLPAVISFIIALLLVLKFSFPISWDVYYHIHMADLYMSNGLVFWDYLTVAPAGRLIMYPPLFHLFLAGISCITGLSLKDVCVLLEPFFTFILVGIITYMAYRLFDNVKYGFFTGLFSMICFATFNRGVICTPATITMAFMIICCVMFYMGFNDNKLKYVLISAVSLGLIANLHMATFIITCGVIGLYAVVQLIRGKINIKYLLVFIIVSCIIALPWWIYVEIKYGLFFNSLGGNPLRFDEFLAKYFGIIPTIFMIIGVYFLLKKRSEKSLFLLLWAFSIVCVSQVVYFGVQTVSIRILEISAYPLVFIAGYGFMQVIGKITNKNYKKIVIILLLIYATSTSMAYTDSYTPELLTPDENDIMILPDSIHMVLDPVGSTYKPSIISSRYGNSTLAHDRYDVMEWFTNNTDHKIAVCEDSILDTIIVSTSRTPVIYGGFTESIPEYVVDPVHIIENHSTVNELHDLNIEYLVLNHDTPIPFYAKCVYENSNYKICKINI</sequence>